<keyword evidence="3" id="KW-1185">Reference proteome</keyword>
<dbReference type="Gene3D" id="3.40.250.10">
    <property type="entry name" value="Rhodanese-like domain"/>
    <property type="match status" value="1"/>
</dbReference>
<proteinExistence type="predicted"/>
<dbReference type="InterPro" id="IPR001763">
    <property type="entry name" value="Rhodanese-like_dom"/>
</dbReference>
<dbReference type="InterPro" id="IPR001926">
    <property type="entry name" value="TrpB-like_PALP"/>
</dbReference>
<sequence>MNVFSGKTALLDFYDPEKNPPLPLVELPVHPFVDDGVRIYAKMLTLLPAGNVKSLPALNMIMRAMEAGHINHTTKRIVEYSSGNTVISLGIVSKIMGGPQVGAYISNKTSTQKMELLRFFGLDLTLFGGPAQVEPADVNGGIHAAIQDGMQPGCYNPGQYSSPHNSEAHERWTGPQLYAQLPKINIFASAVGTSGMLRLFKQPALVDFWSLGTMTGTGTYLKTVRPNIVNLGVFTAPGDRVPGPRPIDLVQTVDLPWQEVIDAAEHVTSVASYGISLELCRQGLIAGPSSGLALKGLYQFLEKAKQNGQLDGLRADDGFVYCAFICCDQPYQYISDYFAKLDPACFPDIHNTELLESDLYPYGVDWVISPSEAFRMLYPAHGLQTPPAEPTELDQDGSEQRVAHASEQSIHAHAAVIDLRAESDFHRAHIHGSKNFEVQCIANPFKEPKLLAKLWEQLHTVLVPESKGLTNKNVLVVGHNEEVAYVASSVLRKQGVKAFALGGGFGKWAESGFDRIFVEQV</sequence>
<evidence type="ECO:0000313" key="3">
    <source>
        <dbReference type="Proteomes" id="UP000383932"/>
    </source>
</evidence>
<organism evidence="2 3">
    <name type="scientific">Ceratobasidium theobromae</name>
    <dbReference type="NCBI Taxonomy" id="1582974"/>
    <lineage>
        <taxon>Eukaryota</taxon>
        <taxon>Fungi</taxon>
        <taxon>Dikarya</taxon>
        <taxon>Basidiomycota</taxon>
        <taxon>Agaricomycotina</taxon>
        <taxon>Agaricomycetes</taxon>
        <taxon>Cantharellales</taxon>
        <taxon>Ceratobasidiaceae</taxon>
        <taxon>Ceratobasidium</taxon>
    </lineage>
</organism>
<protein>
    <recommendedName>
        <fullName evidence="1">Rhodanese domain-containing protein</fullName>
    </recommendedName>
</protein>
<dbReference type="CDD" id="cd00158">
    <property type="entry name" value="RHOD"/>
    <property type="match status" value="1"/>
</dbReference>
<dbReference type="PROSITE" id="PS50206">
    <property type="entry name" value="RHODANESE_3"/>
    <property type="match status" value="1"/>
</dbReference>
<dbReference type="InterPro" id="IPR036052">
    <property type="entry name" value="TrpB-like_PALP_sf"/>
</dbReference>
<gene>
    <name evidence="2" type="ORF">CTheo_5608</name>
</gene>
<dbReference type="AlphaFoldDB" id="A0A5N5QGR7"/>
<dbReference type="InterPro" id="IPR050214">
    <property type="entry name" value="Cys_Synth/Cystath_Beta-Synth"/>
</dbReference>
<dbReference type="OrthoDB" id="10259545at2759"/>
<dbReference type="Pfam" id="PF00581">
    <property type="entry name" value="Rhodanese"/>
    <property type="match status" value="1"/>
</dbReference>
<dbReference type="SMART" id="SM00450">
    <property type="entry name" value="RHOD"/>
    <property type="match status" value="1"/>
</dbReference>
<accession>A0A5N5QGR7</accession>
<dbReference type="Proteomes" id="UP000383932">
    <property type="component" value="Unassembled WGS sequence"/>
</dbReference>
<dbReference type="PANTHER" id="PTHR10314">
    <property type="entry name" value="CYSTATHIONINE BETA-SYNTHASE"/>
    <property type="match status" value="1"/>
</dbReference>
<comment type="caution">
    <text evidence="2">The sequence shown here is derived from an EMBL/GenBank/DDBJ whole genome shotgun (WGS) entry which is preliminary data.</text>
</comment>
<dbReference type="Gene3D" id="3.40.50.1100">
    <property type="match status" value="3"/>
</dbReference>
<dbReference type="SUPFAM" id="SSF53686">
    <property type="entry name" value="Tryptophan synthase beta subunit-like PLP-dependent enzymes"/>
    <property type="match status" value="1"/>
</dbReference>
<dbReference type="Pfam" id="PF00291">
    <property type="entry name" value="PALP"/>
    <property type="match status" value="1"/>
</dbReference>
<dbReference type="EMBL" id="SSOP01000134">
    <property type="protein sequence ID" value="KAB5590945.1"/>
    <property type="molecule type" value="Genomic_DNA"/>
</dbReference>
<evidence type="ECO:0000259" key="1">
    <source>
        <dbReference type="PROSITE" id="PS50206"/>
    </source>
</evidence>
<evidence type="ECO:0000313" key="2">
    <source>
        <dbReference type="EMBL" id="KAB5590945.1"/>
    </source>
</evidence>
<dbReference type="SUPFAM" id="SSF52821">
    <property type="entry name" value="Rhodanese/Cell cycle control phosphatase"/>
    <property type="match status" value="1"/>
</dbReference>
<dbReference type="InterPro" id="IPR036873">
    <property type="entry name" value="Rhodanese-like_dom_sf"/>
</dbReference>
<name>A0A5N5QGR7_9AGAM</name>
<reference evidence="2 3" key="1">
    <citation type="journal article" date="2019" name="Fungal Biol. Biotechnol.">
        <title>Draft genome sequence of fastidious pathogen Ceratobasidium theobromae, which causes vascular-streak dieback in Theobroma cacao.</title>
        <authorList>
            <person name="Ali S.S."/>
            <person name="Asman A."/>
            <person name="Shao J."/>
            <person name="Firmansyah A.P."/>
            <person name="Susilo A.W."/>
            <person name="Rosmana A."/>
            <person name="McMahon P."/>
            <person name="Junaid M."/>
            <person name="Guest D."/>
            <person name="Kheng T.Y."/>
            <person name="Meinhardt L.W."/>
            <person name="Bailey B.A."/>
        </authorList>
    </citation>
    <scope>NUCLEOTIDE SEQUENCE [LARGE SCALE GENOMIC DNA]</scope>
    <source>
        <strain evidence="2 3">CT2</strain>
    </source>
</reference>
<feature type="domain" description="Rhodanese" evidence="1">
    <location>
        <begin position="410"/>
        <end position="517"/>
    </location>
</feature>